<keyword evidence="2" id="KW-0040">ANK repeat</keyword>
<dbReference type="STRING" id="1403190.A0A0F0ILK4"/>
<dbReference type="PANTHER" id="PTHR24198">
    <property type="entry name" value="ANKYRIN REPEAT AND PROTEIN KINASE DOMAIN-CONTAINING PROTEIN"/>
    <property type="match status" value="1"/>
</dbReference>
<dbReference type="EMBL" id="JZEE01000028">
    <property type="protein sequence ID" value="KJK68689.1"/>
    <property type="molecule type" value="Genomic_DNA"/>
</dbReference>
<evidence type="ECO:0000313" key="4">
    <source>
        <dbReference type="EMBL" id="KJK68689.1"/>
    </source>
</evidence>
<dbReference type="SMART" id="SM00248">
    <property type="entry name" value="ANK"/>
    <property type="match status" value="5"/>
</dbReference>
<name>A0A0F0ILK4_ASPPU</name>
<dbReference type="InterPro" id="IPR036770">
    <property type="entry name" value="Ankyrin_rpt-contain_sf"/>
</dbReference>
<dbReference type="AlphaFoldDB" id="A0A0F0ILK4"/>
<proteinExistence type="predicted"/>
<evidence type="ECO:0000313" key="5">
    <source>
        <dbReference type="Proteomes" id="UP000033540"/>
    </source>
</evidence>
<sequence length="499" mass="55910">MLRRRENVECVHCGRFHPQYYGAALKNHARVHQDRRQAAQPQREPSTETEDDSVSIPQVAALAGRVRLLKEEQLTAGNVAQKLLEVWGDDDARMALLRRLMTPHLPPGRGANSLLATARSAILTLVGPVVRAGLMIPTYFQPGPLQDPTWPEQEPSSYPIHLSLVRTSIGLALLRDDVRAVEMLVTLEMNPNGMLLCGYSILAVAVLISATEILDYLLSLGDEIRIDQQANAYGEQEETAISVAWKVGNKDAFRKLLTHNGGEAPGQSLFLICANEHHDAFDEVLQLDLDGRELLRAQHPINQETILHAAVLNTDHAVLDAVLQLAVRVGDSENDTYPQYLQLRNRQGQTALMYAIEHKRYRAVVRLLEDQDIDLNERAWGGQTALWYAARAMDLGLVVLLLVLGCDAGNPLPLQFPTKGTPLNALLYAYEDILQRYTHELLEGVQGAQRRFNQGKEDIIEIAETLLEYGCRSNVGDDRWRMPMTERLDGFPEWETLFT</sequence>
<dbReference type="Proteomes" id="UP000033540">
    <property type="component" value="Unassembled WGS sequence"/>
</dbReference>
<keyword evidence="1" id="KW-0677">Repeat</keyword>
<dbReference type="Pfam" id="PF12796">
    <property type="entry name" value="Ank_2"/>
    <property type="match status" value="1"/>
</dbReference>
<dbReference type="Gene3D" id="1.25.40.20">
    <property type="entry name" value="Ankyrin repeat-containing domain"/>
    <property type="match status" value="2"/>
</dbReference>
<accession>A0A0F0ILK4</accession>
<comment type="caution">
    <text evidence="4">The sequence shown here is derived from an EMBL/GenBank/DDBJ whole genome shotgun (WGS) entry which is preliminary data.</text>
</comment>
<gene>
    <name evidence="4" type="ORF">P875_00075752</name>
</gene>
<dbReference type="OrthoDB" id="341259at2759"/>
<evidence type="ECO:0000256" key="2">
    <source>
        <dbReference type="ARBA" id="ARBA00023043"/>
    </source>
</evidence>
<dbReference type="PANTHER" id="PTHR24198:SF165">
    <property type="entry name" value="ANKYRIN REPEAT-CONTAINING PROTEIN-RELATED"/>
    <property type="match status" value="1"/>
</dbReference>
<dbReference type="SUPFAM" id="SSF48403">
    <property type="entry name" value="Ankyrin repeat"/>
    <property type="match status" value="1"/>
</dbReference>
<organism evidence="4 5">
    <name type="scientific">Aspergillus parasiticus (strain ATCC 56775 / NRRL 5862 / SRRC 143 / SU-1)</name>
    <dbReference type="NCBI Taxonomy" id="1403190"/>
    <lineage>
        <taxon>Eukaryota</taxon>
        <taxon>Fungi</taxon>
        <taxon>Dikarya</taxon>
        <taxon>Ascomycota</taxon>
        <taxon>Pezizomycotina</taxon>
        <taxon>Eurotiomycetes</taxon>
        <taxon>Eurotiomycetidae</taxon>
        <taxon>Eurotiales</taxon>
        <taxon>Aspergillaceae</taxon>
        <taxon>Aspergillus</taxon>
        <taxon>Aspergillus subgen. Circumdati</taxon>
    </lineage>
</organism>
<dbReference type="InterPro" id="IPR002110">
    <property type="entry name" value="Ankyrin_rpt"/>
</dbReference>
<reference evidence="4 5" key="1">
    <citation type="submission" date="2015-02" db="EMBL/GenBank/DDBJ databases">
        <title>Draft genome sequence of Aspergillus parasiticus SU-1.</title>
        <authorList>
            <person name="Yu J."/>
            <person name="Fedorova N."/>
            <person name="Yin Y."/>
            <person name="Losada L."/>
            <person name="Zafar N."/>
            <person name="Taujale R."/>
            <person name="Ehrlich K.C."/>
            <person name="Bhatnagar D."/>
            <person name="Cleveland T.E."/>
            <person name="Bennett J.W."/>
            <person name="Nierman W.C."/>
        </authorList>
    </citation>
    <scope>NUCLEOTIDE SEQUENCE [LARGE SCALE GENOMIC DNA]</scope>
    <source>
        <strain evidence="5">ATCC 56775 / NRRL 5862 / SRRC 143 / SU-1</strain>
    </source>
</reference>
<evidence type="ECO:0000256" key="1">
    <source>
        <dbReference type="ARBA" id="ARBA00022737"/>
    </source>
</evidence>
<evidence type="ECO:0000256" key="3">
    <source>
        <dbReference type="SAM" id="MobiDB-lite"/>
    </source>
</evidence>
<feature type="region of interest" description="Disordered" evidence="3">
    <location>
        <begin position="28"/>
        <end position="54"/>
    </location>
</feature>
<protein>
    <submittedName>
        <fullName evidence="4">Ankyrin repeats 3 copy</fullName>
    </submittedName>
</protein>